<keyword evidence="1" id="KW-0812">Transmembrane</keyword>
<reference evidence="3" key="1">
    <citation type="submission" date="2017-05" db="EMBL/GenBank/DDBJ databases">
        <authorList>
            <person name="Rodrigo-Torres L."/>
            <person name="Arahal R. D."/>
            <person name="Lucena T."/>
        </authorList>
    </citation>
    <scope>NUCLEOTIDE SEQUENCE [LARGE SCALE GENOMIC DNA]</scope>
    <source>
        <strain evidence="3">CECT 8649</strain>
    </source>
</reference>
<keyword evidence="3" id="KW-1185">Reference proteome</keyword>
<feature type="transmembrane region" description="Helical" evidence="1">
    <location>
        <begin position="123"/>
        <end position="143"/>
    </location>
</feature>
<evidence type="ECO:0000313" key="3">
    <source>
        <dbReference type="Proteomes" id="UP000225972"/>
    </source>
</evidence>
<feature type="transmembrane region" description="Helical" evidence="1">
    <location>
        <begin position="155"/>
        <end position="179"/>
    </location>
</feature>
<dbReference type="RefSeq" id="WP_099243995.1">
    <property type="nucleotide sequence ID" value="NZ_FXXP01000001.1"/>
</dbReference>
<keyword evidence="1" id="KW-0472">Membrane</keyword>
<name>A0A238JAC7_9RHOB</name>
<protein>
    <submittedName>
        <fullName evidence="2">Putative permease</fullName>
    </submittedName>
</protein>
<dbReference type="EMBL" id="FXXP01000001">
    <property type="protein sequence ID" value="SMX27660.1"/>
    <property type="molecule type" value="Genomic_DNA"/>
</dbReference>
<accession>A0A238JAC7</accession>
<dbReference type="Proteomes" id="UP000225972">
    <property type="component" value="Unassembled WGS sequence"/>
</dbReference>
<organism evidence="2 3">
    <name type="scientific">Pelagimonas phthalicica</name>
    <dbReference type="NCBI Taxonomy" id="1037362"/>
    <lineage>
        <taxon>Bacteria</taxon>
        <taxon>Pseudomonadati</taxon>
        <taxon>Pseudomonadota</taxon>
        <taxon>Alphaproteobacteria</taxon>
        <taxon>Rhodobacterales</taxon>
        <taxon>Roseobacteraceae</taxon>
        <taxon>Pelagimonas</taxon>
    </lineage>
</organism>
<evidence type="ECO:0000313" key="2">
    <source>
        <dbReference type="EMBL" id="SMX27660.1"/>
    </source>
</evidence>
<dbReference type="OrthoDB" id="5797013at2"/>
<feature type="transmembrane region" description="Helical" evidence="1">
    <location>
        <begin position="56"/>
        <end position="77"/>
    </location>
</feature>
<gene>
    <name evidence="2" type="ORF">TRP8649_01767</name>
</gene>
<evidence type="ECO:0000256" key="1">
    <source>
        <dbReference type="SAM" id="Phobius"/>
    </source>
</evidence>
<feature type="transmembrane region" description="Helical" evidence="1">
    <location>
        <begin position="21"/>
        <end position="44"/>
    </location>
</feature>
<proteinExistence type="predicted"/>
<dbReference type="AlphaFoldDB" id="A0A238JAC7"/>
<feature type="transmembrane region" description="Helical" evidence="1">
    <location>
        <begin position="98"/>
        <end position="117"/>
    </location>
</feature>
<sequence length="184" mass="19649">MSVQSEQTTTKEASPLGRQRAFDTSFVILLVIAMAAATGVAWLHGPGRVVEIMARYLGFLLVLSPKILCGFFVAAAVPILIPREVITRWVGQGSGTRGLAMASLAGALVPGGPMMIFPLAAGFRAAGASTAVLISFVTAWSLYGLNRTVIWEMSFLPIDFVLARVAICLPVPFLLGWLAQKVMR</sequence>
<keyword evidence="1" id="KW-1133">Transmembrane helix</keyword>